<dbReference type="AlphaFoldDB" id="A0A191T5Z3"/>
<dbReference type="GO" id="GO:0048564">
    <property type="term" value="P:photosystem I assembly"/>
    <property type="evidence" value="ECO:0007669"/>
    <property type="project" value="TreeGrafter"/>
</dbReference>
<dbReference type="PANTHER" id="PTHR47539">
    <property type="entry name" value="PENTATRICOPEPTIDE REPEAT-CONTAINING PROTEIN OTP51, CHLOROPLASTIC"/>
    <property type="match status" value="1"/>
</dbReference>
<name>A0A191T5Z3_9VIRI</name>
<dbReference type="RefSeq" id="YP_009256829.1">
    <property type="nucleotide sequence ID" value="NC_030314.1"/>
</dbReference>
<dbReference type="InterPro" id="IPR004860">
    <property type="entry name" value="LAGLIDADG_dom"/>
</dbReference>
<sequence length="197" mass="23501">MEKLTRLQKEILFGILLGDASLQWNENRTTCRLRYSQKNYAYIMHVYEIFKPFVKTPPSLCNKTEVWYFNTIQSPVFRFYRQQFYGKDEIKRIPRLIHRWLTPRTIAYWFMDDGSAKDRKTSSGVRFCTDCFTKDDVRLLAQKLSQVCNTQTSTYKQRDSLRIYVSGKKGNGKIFGEKLLPYIIPQMLYKVPPTWFN</sequence>
<geneLocation type="chloroplast" evidence="2"/>
<dbReference type="GeneID" id="27986708"/>
<dbReference type="EMBL" id="KU646494">
    <property type="protein sequence ID" value="ANI25813.1"/>
    <property type="molecule type" value="Genomic_DNA"/>
</dbReference>
<evidence type="ECO:0000259" key="1">
    <source>
        <dbReference type="Pfam" id="PF03161"/>
    </source>
</evidence>
<dbReference type="PANTHER" id="PTHR47539:SF1">
    <property type="entry name" value="PENTATRICOPEPTIDE REPEAT-CONTAINING PROTEIN OTP51, CHLOROPLASTIC"/>
    <property type="match status" value="1"/>
</dbReference>
<keyword evidence="2" id="KW-0255">Endonuclease</keyword>
<dbReference type="RefSeq" id="YP_009256846.1">
    <property type="nucleotide sequence ID" value="NC_030314.1"/>
</dbReference>
<dbReference type="InterPro" id="IPR027434">
    <property type="entry name" value="Homing_endonucl"/>
</dbReference>
<reference evidence="2" key="1">
    <citation type="journal article" date="2016" name="Front. Plant Sci.">
        <title>Comparative Chloroplast Genome Analyses of Streptophyte Green Algae Uncover Major Structural Alterations in the Klebsormidiophyceae, Coleochaetophyceae and Zygnematophyceae.</title>
        <authorList>
            <person name="Lemieux C."/>
            <person name="Otis C."/>
            <person name="Turmel M."/>
        </authorList>
    </citation>
    <scope>NUCLEOTIDE SEQUENCE</scope>
</reference>
<dbReference type="GO" id="GO:0045292">
    <property type="term" value="P:mRNA cis splicing, via spliceosome"/>
    <property type="evidence" value="ECO:0007669"/>
    <property type="project" value="TreeGrafter"/>
</dbReference>
<dbReference type="SUPFAM" id="SSF55608">
    <property type="entry name" value="Homing endonucleases"/>
    <property type="match status" value="1"/>
</dbReference>
<dbReference type="Gene3D" id="3.10.28.10">
    <property type="entry name" value="Homing endonucleases"/>
    <property type="match status" value="2"/>
</dbReference>
<dbReference type="GO" id="GO:0004519">
    <property type="term" value="F:endonuclease activity"/>
    <property type="evidence" value="ECO:0007669"/>
    <property type="project" value="UniProtKB-KW"/>
</dbReference>
<organism evidence="2">
    <name type="scientific">Closterium baillyanum</name>
    <dbReference type="NCBI Taxonomy" id="1416941"/>
    <lineage>
        <taxon>Eukaryota</taxon>
        <taxon>Viridiplantae</taxon>
        <taxon>Streptophyta</taxon>
        <taxon>Zygnematophyceae</taxon>
        <taxon>Zygnematophycidae</taxon>
        <taxon>Desmidiales</taxon>
        <taxon>Closteriaceae</taxon>
        <taxon>Closterium</taxon>
    </lineage>
</organism>
<keyword evidence="2" id="KW-0150">Chloroplast</keyword>
<keyword evidence="2" id="KW-0378">Hydrolase</keyword>
<accession>A0A191T5Z3</accession>
<dbReference type="EMBL" id="KU646494">
    <property type="protein sequence ID" value="ANI25816.1"/>
    <property type="molecule type" value="Genomic_DNA"/>
</dbReference>
<feature type="domain" description="Homing endonuclease LAGLIDADG" evidence="1">
    <location>
        <begin position="9"/>
        <end position="169"/>
    </location>
</feature>
<dbReference type="InterPro" id="IPR052500">
    <property type="entry name" value="Chloro/Mito_RNA_Process"/>
</dbReference>
<dbReference type="GO" id="GO:0000373">
    <property type="term" value="P:Group II intron splicing"/>
    <property type="evidence" value="ECO:0007669"/>
    <property type="project" value="TreeGrafter"/>
</dbReference>
<keyword evidence="2" id="KW-0540">Nuclease</keyword>
<proteinExistence type="predicted"/>
<dbReference type="GeneID" id="27986699"/>
<evidence type="ECO:0000313" key="2">
    <source>
        <dbReference type="EMBL" id="ANI25813.1"/>
    </source>
</evidence>
<gene>
    <name evidence="2" type="primary">orf197a</name>
</gene>
<dbReference type="Pfam" id="PF03161">
    <property type="entry name" value="LAGLIDADG_2"/>
    <property type="match status" value="1"/>
</dbReference>
<keyword evidence="2" id="KW-0934">Plastid</keyword>
<protein>
    <submittedName>
        <fullName evidence="2">Putative site-specific DNA endonuclease</fullName>
    </submittedName>
</protein>